<gene>
    <name evidence="2" type="ORF">ADUPG1_008500</name>
</gene>
<dbReference type="Proteomes" id="UP001057375">
    <property type="component" value="Unassembled WGS sequence"/>
</dbReference>
<reference evidence="2" key="1">
    <citation type="submission" date="2022-03" db="EMBL/GenBank/DDBJ databases">
        <title>Draft genome sequence of Aduncisulcus paluster, a free-living microaerophilic Fornicata.</title>
        <authorList>
            <person name="Yuyama I."/>
            <person name="Kume K."/>
            <person name="Tamura T."/>
            <person name="Inagaki Y."/>
            <person name="Hashimoto T."/>
        </authorList>
    </citation>
    <scope>NUCLEOTIDE SEQUENCE</scope>
    <source>
        <strain evidence="2">NY0171</strain>
    </source>
</reference>
<name>A0ABQ5KS78_9EUKA</name>
<sequence>MHPSHGSHGPQQHGRGGPQHGGSSHGGPSHGGPSHGGPSHGGPSHGGPSGGSQHGHGGPQGGHGGPQGKKTKQKLEIRRELEKEKQKRDSHFEAFRAREWDDVFSSPSHIVGFRSLINKLL</sequence>
<feature type="compositionally biased region" description="Gly residues" evidence="1">
    <location>
        <begin position="14"/>
        <end position="67"/>
    </location>
</feature>
<keyword evidence="3" id="KW-1185">Reference proteome</keyword>
<feature type="compositionally biased region" description="Low complexity" evidence="1">
    <location>
        <begin position="1"/>
        <end position="13"/>
    </location>
</feature>
<organism evidence="2 3">
    <name type="scientific">Aduncisulcus paluster</name>
    <dbReference type="NCBI Taxonomy" id="2918883"/>
    <lineage>
        <taxon>Eukaryota</taxon>
        <taxon>Metamonada</taxon>
        <taxon>Carpediemonas-like organisms</taxon>
        <taxon>Aduncisulcus</taxon>
    </lineage>
</organism>
<protein>
    <submittedName>
        <fullName evidence="2">Uncharacterized protein</fullName>
    </submittedName>
</protein>
<proteinExistence type="predicted"/>
<evidence type="ECO:0000313" key="3">
    <source>
        <dbReference type="Proteomes" id="UP001057375"/>
    </source>
</evidence>
<accession>A0ABQ5KS78</accession>
<evidence type="ECO:0000313" key="2">
    <source>
        <dbReference type="EMBL" id="GKT35318.1"/>
    </source>
</evidence>
<dbReference type="EMBL" id="BQXS01010965">
    <property type="protein sequence ID" value="GKT35318.1"/>
    <property type="molecule type" value="Genomic_DNA"/>
</dbReference>
<comment type="caution">
    <text evidence="2">The sequence shown here is derived from an EMBL/GenBank/DDBJ whole genome shotgun (WGS) entry which is preliminary data.</text>
</comment>
<evidence type="ECO:0000256" key="1">
    <source>
        <dbReference type="SAM" id="MobiDB-lite"/>
    </source>
</evidence>
<feature type="region of interest" description="Disordered" evidence="1">
    <location>
        <begin position="1"/>
        <end position="76"/>
    </location>
</feature>